<keyword evidence="4" id="KW-1185">Reference proteome</keyword>
<feature type="region of interest" description="Disordered" evidence="2">
    <location>
        <begin position="343"/>
        <end position="386"/>
    </location>
</feature>
<evidence type="ECO:0000313" key="4">
    <source>
        <dbReference type="Proteomes" id="UP000275078"/>
    </source>
</evidence>
<protein>
    <submittedName>
        <fullName evidence="3">Uncharacterized protein</fullName>
    </submittedName>
</protein>
<feature type="non-terminal residue" evidence="3">
    <location>
        <position position="386"/>
    </location>
</feature>
<feature type="compositionally biased region" description="Polar residues" evidence="2">
    <location>
        <begin position="80"/>
        <end position="97"/>
    </location>
</feature>
<name>A0A3N4H6I1_ASCIM</name>
<feature type="region of interest" description="Disordered" evidence="2">
    <location>
        <begin position="77"/>
        <end position="99"/>
    </location>
</feature>
<accession>A0A3N4H6I1</accession>
<evidence type="ECO:0000256" key="1">
    <source>
        <dbReference type="SAM" id="Coils"/>
    </source>
</evidence>
<gene>
    <name evidence="3" type="ORF">BJ508DRAFT_337038</name>
</gene>
<dbReference type="AlphaFoldDB" id="A0A3N4H6I1"/>
<keyword evidence="1" id="KW-0175">Coiled coil</keyword>
<proteinExistence type="predicted"/>
<reference evidence="3 4" key="1">
    <citation type="journal article" date="2018" name="Nat. Ecol. Evol.">
        <title>Pezizomycetes genomes reveal the molecular basis of ectomycorrhizal truffle lifestyle.</title>
        <authorList>
            <person name="Murat C."/>
            <person name="Payen T."/>
            <person name="Noel B."/>
            <person name="Kuo A."/>
            <person name="Morin E."/>
            <person name="Chen J."/>
            <person name="Kohler A."/>
            <person name="Krizsan K."/>
            <person name="Balestrini R."/>
            <person name="Da Silva C."/>
            <person name="Montanini B."/>
            <person name="Hainaut M."/>
            <person name="Levati E."/>
            <person name="Barry K.W."/>
            <person name="Belfiori B."/>
            <person name="Cichocki N."/>
            <person name="Clum A."/>
            <person name="Dockter R.B."/>
            <person name="Fauchery L."/>
            <person name="Guy J."/>
            <person name="Iotti M."/>
            <person name="Le Tacon F."/>
            <person name="Lindquist E.A."/>
            <person name="Lipzen A."/>
            <person name="Malagnac F."/>
            <person name="Mello A."/>
            <person name="Molinier V."/>
            <person name="Miyauchi S."/>
            <person name="Poulain J."/>
            <person name="Riccioni C."/>
            <person name="Rubini A."/>
            <person name="Sitrit Y."/>
            <person name="Splivallo R."/>
            <person name="Traeger S."/>
            <person name="Wang M."/>
            <person name="Zifcakova L."/>
            <person name="Wipf D."/>
            <person name="Zambonelli A."/>
            <person name="Paolocci F."/>
            <person name="Nowrousian M."/>
            <person name="Ottonello S."/>
            <person name="Baldrian P."/>
            <person name="Spatafora J.W."/>
            <person name="Henrissat B."/>
            <person name="Nagy L.G."/>
            <person name="Aury J.M."/>
            <person name="Wincker P."/>
            <person name="Grigoriev I.V."/>
            <person name="Bonfante P."/>
            <person name="Martin F.M."/>
        </authorList>
    </citation>
    <scope>NUCLEOTIDE SEQUENCE [LARGE SCALE GENOMIC DNA]</scope>
    <source>
        <strain evidence="3 4">RN42</strain>
    </source>
</reference>
<evidence type="ECO:0000256" key="2">
    <source>
        <dbReference type="SAM" id="MobiDB-lite"/>
    </source>
</evidence>
<dbReference type="EMBL" id="ML120234">
    <property type="protein sequence ID" value="RPA70583.1"/>
    <property type="molecule type" value="Genomic_DNA"/>
</dbReference>
<dbReference type="Proteomes" id="UP000275078">
    <property type="component" value="Unassembled WGS sequence"/>
</dbReference>
<organism evidence="3 4">
    <name type="scientific">Ascobolus immersus RN42</name>
    <dbReference type="NCBI Taxonomy" id="1160509"/>
    <lineage>
        <taxon>Eukaryota</taxon>
        <taxon>Fungi</taxon>
        <taxon>Dikarya</taxon>
        <taxon>Ascomycota</taxon>
        <taxon>Pezizomycotina</taxon>
        <taxon>Pezizomycetes</taxon>
        <taxon>Pezizales</taxon>
        <taxon>Ascobolaceae</taxon>
        <taxon>Ascobolus</taxon>
    </lineage>
</organism>
<feature type="coiled-coil region" evidence="1">
    <location>
        <begin position="237"/>
        <end position="274"/>
    </location>
</feature>
<evidence type="ECO:0000313" key="3">
    <source>
        <dbReference type="EMBL" id="RPA70583.1"/>
    </source>
</evidence>
<feature type="region of interest" description="Disordered" evidence="2">
    <location>
        <begin position="201"/>
        <end position="234"/>
    </location>
</feature>
<sequence length="386" mass="43263">MSQDPQALWKATGALGDLPKTIKELEDWLRRLHASCPFSLPLSDADRFAITFRLQRGFTTQQINDAAQAALSNLNLATPDRNSTDAGHSSNHQPHPSTTIAVNTTQATTPARSSTLGSNIPTSIRELENWLQASHDQLPFKSPVDEVEIREVLGALNYTLPRSDVAACLRRIVSRPATSPASPSFFQRGLLTFKKAFQTRASNKRDLDDDEDPVTRPKRRATESHAPGTSLHSTDYEALAEAQAKQLEAKASELEALRKKLAFRDEELRTEREQWLREDAKMALKLGAAERFSRKLGERIREYKDEANSDKAELRYLRKRVDNCEGCATRDIELSTLYGKLEKRTTGRRKSKAPPPAWKSRHSDDSDYDEPTTPRDVTAVVTEAKA</sequence>